<evidence type="ECO:0000313" key="3">
    <source>
        <dbReference type="Proteomes" id="UP000752171"/>
    </source>
</evidence>
<protein>
    <submittedName>
        <fullName evidence="2">Uncharacterized protein</fullName>
    </submittedName>
</protein>
<gene>
    <name evidence="2" type="ORF">AMEX_G23852</name>
</gene>
<dbReference type="Proteomes" id="UP000752171">
    <property type="component" value="Unassembled WGS sequence"/>
</dbReference>
<feature type="compositionally biased region" description="Low complexity" evidence="1">
    <location>
        <begin position="195"/>
        <end position="209"/>
    </location>
</feature>
<organism evidence="2 3">
    <name type="scientific">Astyanax mexicanus</name>
    <name type="common">Blind cave fish</name>
    <name type="synonym">Astyanax fasciatus mexicanus</name>
    <dbReference type="NCBI Taxonomy" id="7994"/>
    <lineage>
        <taxon>Eukaryota</taxon>
        <taxon>Metazoa</taxon>
        <taxon>Chordata</taxon>
        <taxon>Craniata</taxon>
        <taxon>Vertebrata</taxon>
        <taxon>Euteleostomi</taxon>
        <taxon>Actinopterygii</taxon>
        <taxon>Neopterygii</taxon>
        <taxon>Teleostei</taxon>
        <taxon>Ostariophysi</taxon>
        <taxon>Characiformes</taxon>
        <taxon>Characoidei</taxon>
        <taxon>Acestrorhamphidae</taxon>
        <taxon>Acestrorhamphinae</taxon>
        <taxon>Astyanax</taxon>
    </lineage>
</organism>
<feature type="region of interest" description="Disordered" evidence="1">
    <location>
        <begin position="192"/>
        <end position="211"/>
    </location>
</feature>
<accession>A0A8T2KRX0</accession>
<feature type="region of interest" description="Disordered" evidence="1">
    <location>
        <begin position="24"/>
        <end position="69"/>
    </location>
</feature>
<name>A0A8T2KRX0_ASTMX</name>
<dbReference type="EMBL" id="JAICCE010000021">
    <property type="protein sequence ID" value="KAG9262128.1"/>
    <property type="molecule type" value="Genomic_DNA"/>
</dbReference>
<feature type="compositionally biased region" description="Acidic residues" evidence="1">
    <location>
        <begin position="25"/>
        <end position="62"/>
    </location>
</feature>
<reference evidence="2 3" key="1">
    <citation type="submission" date="2021-07" db="EMBL/GenBank/DDBJ databases">
        <authorList>
            <person name="Imarazene B."/>
            <person name="Zahm M."/>
            <person name="Klopp C."/>
            <person name="Cabau C."/>
            <person name="Beille S."/>
            <person name="Jouanno E."/>
            <person name="Castinel A."/>
            <person name="Lluch J."/>
            <person name="Gil L."/>
            <person name="Kuchtly C."/>
            <person name="Lopez Roques C."/>
            <person name="Donnadieu C."/>
            <person name="Parrinello H."/>
            <person name="Journot L."/>
            <person name="Du K."/>
            <person name="Schartl M."/>
            <person name="Retaux S."/>
            <person name="Guiguen Y."/>
        </authorList>
    </citation>
    <scope>NUCLEOTIDE SEQUENCE [LARGE SCALE GENOMIC DNA]</scope>
    <source>
        <strain evidence="2">Pach_M1</strain>
        <tissue evidence="2">Testis</tissue>
    </source>
</reference>
<evidence type="ECO:0000256" key="1">
    <source>
        <dbReference type="SAM" id="MobiDB-lite"/>
    </source>
</evidence>
<proteinExistence type="predicted"/>
<dbReference type="AlphaFoldDB" id="A0A8T2KRX0"/>
<dbReference type="OrthoDB" id="10065076at2759"/>
<sequence>MAASVIRTISGFGLTRPVRTCFIPMEEEEPEDEYEEELREEVEDRFEENDSSVTESQEDEPWTENPSFGQNEITDRLLQFAELISSDVQRYFGRGHDPDACDIYAERERLEVSGRQRYYADFMRVASWEEGAEPEKLGPLAELFREAHRKRQGLPMTQRCLPSSFWTEPRPCQLVTLDDADTPYALRCSTESTLSTSNTPVSTISSSSTPDFSDLLAQWATDRDSASEFSCDYQLP</sequence>
<comment type="caution">
    <text evidence="2">The sequence shown here is derived from an EMBL/GenBank/DDBJ whole genome shotgun (WGS) entry which is preliminary data.</text>
</comment>
<evidence type="ECO:0000313" key="2">
    <source>
        <dbReference type="EMBL" id="KAG9262128.1"/>
    </source>
</evidence>